<evidence type="ECO:0000313" key="2">
    <source>
        <dbReference type="Proteomes" id="UP000003692"/>
    </source>
</evidence>
<dbReference type="Proteomes" id="UP000003692">
    <property type="component" value="Unassembled WGS sequence"/>
</dbReference>
<gene>
    <name evidence="1" type="ORF">EDWATA_00818</name>
</gene>
<sequence length="44" mass="4723">MCVGLPLSASVARGAYAPLRRQAAQSDIMFISSAYAYTDVARPF</sequence>
<protein>
    <submittedName>
        <fullName evidence="1">Uncharacterized protein</fullName>
    </submittedName>
</protein>
<reference evidence="1 2" key="1">
    <citation type="submission" date="2010-02" db="EMBL/GenBank/DDBJ databases">
        <authorList>
            <person name="Weinstock G."/>
            <person name="Sodergren E."/>
            <person name="Clifton S."/>
            <person name="Fulton L."/>
            <person name="Fulton B."/>
            <person name="Courtney L."/>
            <person name="Fronick C."/>
            <person name="Harrison M."/>
            <person name="Strong C."/>
            <person name="Farmer C."/>
            <person name="Delahaunty K."/>
            <person name="Markovic C."/>
            <person name="Hall O."/>
            <person name="Minx P."/>
            <person name="Tomlinson C."/>
            <person name="Mitreva M."/>
            <person name="Nelson J."/>
            <person name="Hou S."/>
            <person name="Wollam A."/>
            <person name="Pepin K.H."/>
            <person name="Johnson M."/>
            <person name="Bhonagiri V."/>
            <person name="Zhang X."/>
            <person name="Suruliraj S."/>
            <person name="Warren W."/>
            <person name="Chinwalla A."/>
            <person name="Mardis E.R."/>
            <person name="Wilson R.K."/>
        </authorList>
    </citation>
    <scope>NUCLEOTIDE SEQUENCE [LARGE SCALE GENOMIC DNA]</scope>
    <source>
        <strain evidence="1 2">ATCC 23685</strain>
    </source>
</reference>
<proteinExistence type="predicted"/>
<evidence type="ECO:0000313" key="1">
    <source>
        <dbReference type="EMBL" id="EFE24187.1"/>
    </source>
</evidence>
<name>D4F274_EDWTA</name>
<comment type="caution">
    <text evidence="1">The sequence shown here is derived from an EMBL/GenBank/DDBJ whole genome shotgun (WGS) entry which is preliminary data.</text>
</comment>
<dbReference type="AlphaFoldDB" id="D4F274"/>
<dbReference type="HOGENOM" id="CLU_3215535_0_0_6"/>
<organism evidence="1 2">
    <name type="scientific">Edwardsiella tarda ATCC 23685</name>
    <dbReference type="NCBI Taxonomy" id="500638"/>
    <lineage>
        <taxon>Bacteria</taxon>
        <taxon>Pseudomonadati</taxon>
        <taxon>Pseudomonadota</taxon>
        <taxon>Gammaproteobacteria</taxon>
        <taxon>Enterobacterales</taxon>
        <taxon>Hafniaceae</taxon>
        <taxon>Edwardsiella</taxon>
    </lineage>
</organism>
<accession>D4F274</accession>
<dbReference type="EMBL" id="ADGK01000030">
    <property type="protein sequence ID" value="EFE24187.1"/>
    <property type="molecule type" value="Genomic_DNA"/>
</dbReference>